<dbReference type="SMART" id="SM00421">
    <property type="entry name" value="HTH_LUXR"/>
    <property type="match status" value="1"/>
</dbReference>
<evidence type="ECO:0000256" key="1">
    <source>
        <dbReference type="ARBA" id="ARBA00023015"/>
    </source>
</evidence>
<gene>
    <name evidence="5" type="ORF">ACFQH5_11420</name>
</gene>
<dbReference type="Gene3D" id="1.10.10.10">
    <property type="entry name" value="Winged helix-like DNA-binding domain superfamily/Winged helix DNA-binding domain"/>
    <property type="match status" value="1"/>
</dbReference>
<protein>
    <submittedName>
        <fullName evidence="5">Response regulator transcription factor</fullName>
    </submittedName>
</protein>
<proteinExistence type="predicted"/>
<dbReference type="EMBL" id="JBHSZP010000019">
    <property type="protein sequence ID" value="MFC7090155.1"/>
    <property type="molecule type" value="Genomic_DNA"/>
</dbReference>
<evidence type="ECO:0000313" key="5">
    <source>
        <dbReference type="EMBL" id="MFC7090155.1"/>
    </source>
</evidence>
<dbReference type="PANTHER" id="PTHR44688:SF16">
    <property type="entry name" value="DNA-BINDING TRANSCRIPTIONAL ACTIVATOR DEVR_DOSR"/>
    <property type="match status" value="1"/>
</dbReference>
<comment type="caution">
    <text evidence="5">The sequence shown here is derived from an EMBL/GenBank/DDBJ whole genome shotgun (WGS) entry which is preliminary data.</text>
</comment>
<name>A0ABW2EVZ7_9GAMM</name>
<dbReference type="PROSITE" id="PS50043">
    <property type="entry name" value="HTH_LUXR_2"/>
    <property type="match status" value="1"/>
</dbReference>
<evidence type="ECO:0000259" key="4">
    <source>
        <dbReference type="PROSITE" id="PS50043"/>
    </source>
</evidence>
<dbReference type="PANTHER" id="PTHR44688">
    <property type="entry name" value="DNA-BINDING TRANSCRIPTIONAL ACTIVATOR DEVR_DOSR"/>
    <property type="match status" value="1"/>
</dbReference>
<feature type="domain" description="HTH luxR-type" evidence="4">
    <location>
        <begin position="1"/>
        <end position="56"/>
    </location>
</feature>
<dbReference type="SUPFAM" id="SSF46894">
    <property type="entry name" value="C-terminal effector domain of the bipartite response regulators"/>
    <property type="match status" value="1"/>
</dbReference>
<keyword evidence="1" id="KW-0805">Transcription regulation</keyword>
<keyword evidence="3" id="KW-0804">Transcription</keyword>
<evidence type="ECO:0000256" key="3">
    <source>
        <dbReference type="ARBA" id="ARBA00023163"/>
    </source>
</evidence>
<keyword evidence="2" id="KW-0238">DNA-binding</keyword>
<dbReference type="RefSeq" id="WP_379729840.1">
    <property type="nucleotide sequence ID" value="NZ_BAAADR010000023.1"/>
</dbReference>
<dbReference type="InterPro" id="IPR016032">
    <property type="entry name" value="Sig_transdc_resp-reg_C-effctor"/>
</dbReference>
<accession>A0ABW2EVZ7</accession>
<reference evidence="6" key="1">
    <citation type="journal article" date="2019" name="Int. J. Syst. Evol. Microbiol.">
        <title>The Global Catalogue of Microorganisms (GCM) 10K type strain sequencing project: providing services to taxonomists for standard genome sequencing and annotation.</title>
        <authorList>
            <consortium name="The Broad Institute Genomics Platform"/>
            <consortium name="The Broad Institute Genome Sequencing Center for Infectious Disease"/>
            <person name="Wu L."/>
            <person name="Ma J."/>
        </authorList>
    </citation>
    <scope>NUCLEOTIDE SEQUENCE [LARGE SCALE GENOMIC DNA]</scope>
    <source>
        <strain evidence="6">CGMCC 1.13666</strain>
    </source>
</reference>
<sequence length="59" mass="6602">MRSPILMGITDGLTNVEIADRLHISEKAVRNHISHRFSKLGVHSRAQAIFLVRDHGLDA</sequence>
<organism evidence="5 6">
    <name type="scientific">Halomonas salifodinae</name>
    <dbReference type="NCBI Taxonomy" id="438745"/>
    <lineage>
        <taxon>Bacteria</taxon>
        <taxon>Pseudomonadati</taxon>
        <taxon>Pseudomonadota</taxon>
        <taxon>Gammaproteobacteria</taxon>
        <taxon>Oceanospirillales</taxon>
        <taxon>Halomonadaceae</taxon>
        <taxon>Halomonas</taxon>
    </lineage>
</organism>
<dbReference type="CDD" id="cd06170">
    <property type="entry name" value="LuxR_C_like"/>
    <property type="match status" value="1"/>
</dbReference>
<evidence type="ECO:0000313" key="6">
    <source>
        <dbReference type="Proteomes" id="UP001596411"/>
    </source>
</evidence>
<dbReference type="InterPro" id="IPR000792">
    <property type="entry name" value="Tscrpt_reg_LuxR_C"/>
</dbReference>
<dbReference type="Proteomes" id="UP001596411">
    <property type="component" value="Unassembled WGS sequence"/>
</dbReference>
<dbReference type="Pfam" id="PF00196">
    <property type="entry name" value="GerE"/>
    <property type="match status" value="1"/>
</dbReference>
<keyword evidence="6" id="KW-1185">Reference proteome</keyword>
<dbReference type="InterPro" id="IPR036388">
    <property type="entry name" value="WH-like_DNA-bd_sf"/>
</dbReference>
<evidence type="ECO:0000256" key="2">
    <source>
        <dbReference type="ARBA" id="ARBA00023125"/>
    </source>
</evidence>
<dbReference type="PRINTS" id="PR00038">
    <property type="entry name" value="HTHLUXR"/>
</dbReference>